<comment type="caution">
    <text evidence="1">The sequence shown here is derived from an EMBL/GenBank/DDBJ whole genome shotgun (WGS) entry which is preliminary data.</text>
</comment>
<organism evidence="1 2">
    <name type="scientific">Prosthecobacter fusiformis</name>
    <dbReference type="NCBI Taxonomy" id="48464"/>
    <lineage>
        <taxon>Bacteria</taxon>
        <taxon>Pseudomonadati</taxon>
        <taxon>Verrucomicrobiota</taxon>
        <taxon>Verrucomicrobiia</taxon>
        <taxon>Verrucomicrobiales</taxon>
        <taxon>Verrucomicrobiaceae</taxon>
        <taxon>Prosthecobacter</taxon>
    </lineage>
</organism>
<accession>A0A4R7RMQ1</accession>
<dbReference type="EMBL" id="SOCA01000009">
    <property type="protein sequence ID" value="TDU66068.1"/>
    <property type="molecule type" value="Genomic_DNA"/>
</dbReference>
<evidence type="ECO:0000313" key="2">
    <source>
        <dbReference type="Proteomes" id="UP000295662"/>
    </source>
</evidence>
<dbReference type="AlphaFoldDB" id="A0A4R7RMQ1"/>
<evidence type="ECO:0008006" key="3">
    <source>
        <dbReference type="Google" id="ProtNLM"/>
    </source>
</evidence>
<dbReference type="Proteomes" id="UP000295662">
    <property type="component" value="Unassembled WGS sequence"/>
</dbReference>
<evidence type="ECO:0000313" key="1">
    <source>
        <dbReference type="EMBL" id="TDU66068.1"/>
    </source>
</evidence>
<gene>
    <name evidence="1" type="ORF">EI77_03805</name>
</gene>
<dbReference type="OrthoDB" id="9798200at2"/>
<dbReference type="RefSeq" id="WP_133796813.1">
    <property type="nucleotide sequence ID" value="NZ_SOCA01000009.1"/>
</dbReference>
<keyword evidence="2" id="KW-1185">Reference proteome</keyword>
<sequence>MKKLNEFRKRLKPGQVYRREELARWSTAVDRHIKQLLEMDALVKLSPGLYLHPKQTVFGKAPADDATLVSAFLKDDDFLITSPNAYNALGVGTTQLYNQTVVYNHKRHGHFKLGGRQFEFRRKPGFPRKMTEEFLLVDLMNNLENLAEDTQVLKVRVTEKSKHLRKSSLQSAARKFGTVRTRKFFDAVMMHPR</sequence>
<protein>
    <recommendedName>
        <fullName evidence="3">Transcriptional regulator, AbiEi antitoxin, Type IV TA system</fullName>
    </recommendedName>
</protein>
<reference evidence="1 2" key="1">
    <citation type="submission" date="2019-03" db="EMBL/GenBank/DDBJ databases">
        <title>Genomic Encyclopedia of Archaeal and Bacterial Type Strains, Phase II (KMG-II): from individual species to whole genera.</title>
        <authorList>
            <person name="Goeker M."/>
        </authorList>
    </citation>
    <scope>NUCLEOTIDE SEQUENCE [LARGE SCALE GENOMIC DNA]</scope>
    <source>
        <strain evidence="1 2">ATCC 25309</strain>
    </source>
</reference>
<proteinExistence type="predicted"/>
<name>A0A4R7RMQ1_9BACT</name>